<evidence type="ECO:0000256" key="1">
    <source>
        <dbReference type="SAM" id="MobiDB-lite"/>
    </source>
</evidence>
<sequence length="202" mass="23071">MSCLKRTPMDTNLEIAFHNMDSQPELEAYIRERAEKTEKLFDRLVGMRVAVEAQHRQHKTGNVFDVHIELMVPGQDIVVSRKPNKAKERYANPDARTSIRDAFEAAERQLKEYKDKMRRDVKVHDPEQPGRVSQLNPNEDHGFITTNTGTQLYFHRNSCLNVDMDQLKTGDPVKYVEATGDTGPTASKVWRASGSDTELRAT</sequence>
<dbReference type="PROSITE" id="PS51857">
    <property type="entry name" value="CSD_2"/>
    <property type="match status" value="1"/>
</dbReference>
<dbReference type="Gene3D" id="3.30.160.100">
    <property type="entry name" value="Ribosome hibernation promotion factor-like"/>
    <property type="match status" value="1"/>
</dbReference>
<name>A0A6L3B732_AZOBR</name>
<feature type="domain" description="CSD" evidence="2">
    <location>
        <begin position="127"/>
        <end position="191"/>
    </location>
</feature>
<dbReference type="GO" id="GO:0003676">
    <property type="term" value="F:nucleic acid binding"/>
    <property type="evidence" value="ECO:0007669"/>
    <property type="project" value="InterPro"/>
</dbReference>
<dbReference type="EMBL" id="QOKV01000001">
    <property type="protein sequence ID" value="KAA0688391.1"/>
    <property type="molecule type" value="Genomic_DNA"/>
</dbReference>
<evidence type="ECO:0000313" key="4">
    <source>
        <dbReference type="Proteomes" id="UP000476837"/>
    </source>
</evidence>
<dbReference type="Pfam" id="PF02482">
    <property type="entry name" value="Ribosomal_S30AE"/>
    <property type="match status" value="1"/>
</dbReference>
<feature type="region of interest" description="Disordered" evidence="1">
    <location>
        <begin position="178"/>
        <end position="202"/>
    </location>
</feature>
<dbReference type="InterPro" id="IPR003489">
    <property type="entry name" value="RHF/RaiA"/>
</dbReference>
<evidence type="ECO:0000313" key="3">
    <source>
        <dbReference type="EMBL" id="KAA0688391.1"/>
    </source>
</evidence>
<dbReference type="SUPFAM" id="SSF50249">
    <property type="entry name" value="Nucleic acid-binding proteins"/>
    <property type="match status" value="1"/>
</dbReference>
<protein>
    <submittedName>
        <fullName evidence="3">HPF/RaiA family ribosome-associated protein</fullName>
    </submittedName>
</protein>
<dbReference type="InterPro" id="IPR012340">
    <property type="entry name" value="NA-bd_OB-fold"/>
</dbReference>
<proteinExistence type="predicted"/>
<dbReference type="SUPFAM" id="SSF69754">
    <property type="entry name" value="Ribosome binding protein Y (YfiA homologue)"/>
    <property type="match status" value="1"/>
</dbReference>
<dbReference type="Gene3D" id="2.40.50.140">
    <property type="entry name" value="Nucleic acid-binding proteins"/>
    <property type="match status" value="1"/>
</dbReference>
<dbReference type="CDD" id="cd00552">
    <property type="entry name" value="RaiA"/>
    <property type="match status" value="1"/>
</dbReference>
<dbReference type="InterPro" id="IPR002059">
    <property type="entry name" value="CSP_DNA-bd"/>
</dbReference>
<reference evidence="3 4" key="1">
    <citation type="submission" date="2018-07" db="EMBL/GenBank/DDBJ databases">
        <title>Genome sequence of Roseomonas fauriae ATCC 49958.</title>
        <authorList>
            <person name="Sant'Anna F.H."/>
            <person name="Baldani J.I."/>
            <person name="Zilli J.E."/>
            <person name="Reis V.M."/>
            <person name="Hartmann A."/>
            <person name="Cruz L."/>
            <person name="de Souza E.M."/>
            <person name="de Oliveira Pedrosa F."/>
            <person name="Passaglia L.M.P."/>
        </authorList>
    </citation>
    <scope>NUCLEOTIDE SEQUENCE [LARGE SCALE GENOMIC DNA]</scope>
    <source>
        <strain evidence="3 4">ATCC 49958</strain>
    </source>
</reference>
<dbReference type="AlphaFoldDB" id="A0A6L3B732"/>
<dbReference type="Proteomes" id="UP000476837">
    <property type="component" value="Unassembled WGS sequence"/>
</dbReference>
<feature type="region of interest" description="Disordered" evidence="1">
    <location>
        <begin position="118"/>
        <end position="141"/>
    </location>
</feature>
<gene>
    <name evidence="3" type="ORF">DS837_01275</name>
</gene>
<dbReference type="InterPro" id="IPR036567">
    <property type="entry name" value="RHF-like"/>
</dbReference>
<accession>A0A6L3B732</accession>
<comment type="caution">
    <text evidence="3">The sequence shown here is derived from an EMBL/GenBank/DDBJ whole genome shotgun (WGS) entry which is preliminary data.</text>
</comment>
<feature type="compositionally biased region" description="Basic and acidic residues" evidence="1">
    <location>
        <begin position="118"/>
        <end position="128"/>
    </location>
</feature>
<organism evidence="3 4">
    <name type="scientific">Azospirillum brasilense</name>
    <dbReference type="NCBI Taxonomy" id="192"/>
    <lineage>
        <taxon>Bacteria</taxon>
        <taxon>Pseudomonadati</taxon>
        <taxon>Pseudomonadota</taxon>
        <taxon>Alphaproteobacteria</taxon>
        <taxon>Rhodospirillales</taxon>
        <taxon>Azospirillaceae</taxon>
        <taxon>Azospirillum</taxon>
    </lineage>
</organism>
<dbReference type="Pfam" id="PF00313">
    <property type="entry name" value="CSD"/>
    <property type="match status" value="1"/>
</dbReference>
<evidence type="ECO:0000259" key="2">
    <source>
        <dbReference type="PROSITE" id="PS51857"/>
    </source>
</evidence>